<organism evidence="3">
    <name type="scientific">Cyprideis torosa</name>
    <dbReference type="NCBI Taxonomy" id="163714"/>
    <lineage>
        <taxon>Eukaryota</taxon>
        <taxon>Metazoa</taxon>
        <taxon>Ecdysozoa</taxon>
        <taxon>Arthropoda</taxon>
        <taxon>Crustacea</taxon>
        <taxon>Oligostraca</taxon>
        <taxon>Ostracoda</taxon>
        <taxon>Podocopa</taxon>
        <taxon>Podocopida</taxon>
        <taxon>Cytherocopina</taxon>
        <taxon>Cytheroidea</taxon>
        <taxon>Cytherideidae</taxon>
        <taxon>Cyprideis</taxon>
    </lineage>
</organism>
<dbReference type="OrthoDB" id="10250282at2759"/>
<sequence>MILWLCLCVPVTFFISAAQGAVKQPVLMTVEHRPLKRLPEQCGLKDAADCKRDGISNLYVNPTIWMNAKSFVESIVVASKNTVDLVVFPEYGLTGLGVLPPNKPQAQSEKWLIREDDEVIRLISDAARQNHNYVVVNLPEEVPCEDQTESADCPEEGFFAYNSDYVFDRSGSIIAKYRKTNLYLEPLFDLPPADQGLVTFETDFGIRFGLATCFDIMFQTPFVDLVHKAGVRHIIFPTAWIDNLPFYTSLAVMESRARGLGINLIGANLHFPPSGAIGSGIMGPQGAVAYTYRNSGQYAIGTLNEMGDATKGRVFGSAPPVPDDTQFTIGMNFSGMASEVLDLLSTGSSQVCQGPVCCSLKWALDQTILDDYGVFRLIAHDGRSNIGSGKFCWRYQICSLVRCASRNIDSCDEFTSTRSQSRNSPAFLPRTSLSGSFTTADIYPMAISGTGHLYSGAAVGGPERAKLDFRHETADRKATYSIATGSQIAVTSFGSMTLYGMVYDQDC</sequence>
<dbReference type="PANTHER" id="PTHR10609:SF14">
    <property type="entry name" value="BIOTINIDASE"/>
    <property type="match status" value="1"/>
</dbReference>
<dbReference type="EMBL" id="OB660653">
    <property type="protein sequence ID" value="CAD7225750.1"/>
    <property type="molecule type" value="Genomic_DNA"/>
</dbReference>
<dbReference type="InterPro" id="IPR040154">
    <property type="entry name" value="Biotinidase/VNN"/>
</dbReference>
<dbReference type="Pfam" id="PF00795">
    <property type="entry name" value="CN_hydrolase"/>
    <property type="match status" value="1"/>
</dbReference>
<proteinExistence type="inferred from homology"/>
<protein>
    <submittedName>
        <fullName evidence="3">Uncharacterized protein</fullName>
    </submittedName>
</protein>
<gene>
    <name evidence="3" type="ORF">CTOB1V02_LOCUS3682</name>
</gene>
<dbReference type="AlphaFoldDB" id="A0A7R8ZLB6"/>
<dbReference type="PROSITE" id="PS50263">
    <property type="entry name" value="CN_HYDROLASE"/>
    <property type="match status" value="1"/>
</dbReference>
<comment type="similarity">
    <text evidence="1">Belongs to the carbon-nitrogen hydrolase superfamily. BTD/VNN family.</text>
</comment>
<dbReference type="Gene3D" id="3.60.110.10">
    <property type="entry name" value="Carbon-nitrogen hydrolase"/>
    <property type="match status" value="1"/>
</dbReference>
<keyword evidence="2" id="KW-0378">Hydrolase</keyword>
<accession>A0A7R8ZLB6</accession>
<dbReference type="SUPFAM" id="SSF56317">
    <property type="entry name" value="Carbon-nitrogen hydrolase"/>
    <property type="match status" value="1"/>
</dbReference>
<dbReference type="PANTHER" id="PTHR10609">
    <property type="entry name" value="BIOTINIDASE-RELATED"/>
    <property type="match status" value="1"/>
</dbReference>
<dbReference type="Pfam" id="PF19018">
    <property type="entry name" value="Vanin_C"/>
    <property type="match status" value="1"/>
</dbReference>
<evidence type="ECO:0000256" key="1">
    <source>
        <dbReference type="ARBA" id="ARBA00008225"/>
    </source>
</evidence>
<dbReference type="GO" id="GO:0016787">
    <property type="term" value="F:hydrolase activity"/>
    <property type="evidence" value="ECO:0007669"/>
    <property type="project" value="UniProtKB-KW"/>
</dbReference>
<dbReference type="InterPro" id="IPR036526">
    <property type="entry name" value="C-N_Hydrolase_sf"/>
</dbReference>
<name>A0A7R8ZLB6_9CRUS</name>
<evidence type="ECO:0000256" key="2">
    <source>
        <dbReference type="ARBA" id="ARBA00022801"/>
    </source>
</evidence>
<reference evidence="3" key="1">
    <citation type="submission" date="2020-11" db="EMBL/GenBank/DDBJ databases">
        <authorList>
            <person name="Tran Van P."/>
        </authorList>
    </citation>
    <scope>NUCLEOTIDE SEQUENCE</scope>
</reference>
<evidence type="ECO:0000313" key="3">
    <source>
        <dbReference type="EMBL" id="CAD7225750.1"/>
    </source>
</evidence>
<dbReference type="InterPro" id="IPR043957">
    <property type="entry name" value="Vanin_C"/>
</dbReference>
<dbReference type="InterPro" id="IPR003010">
    <property type="entry name" value="C-N_Hydrolase"/>
</dbReference>